<dbReference type="Gene3D" id="4.10.280.10">
    <property type="entry name" value="Helix-loop-helix DNA-binding domain"/>
    <property type="match status" value="1"/>
</dbReference>
<evidence type="ECO:0000313" key="12">
    <source>
        <dbReference type="Proteomes" id="UP000325577"/>
    </source>
</evidence>
<dbReference type="SMART" id="SM00717">
    <property type="entry name" value="SANT"/>
    <property type="match status" value="2"/>
</dbReference>
<proteinExistence type="predicted"/>
<gene>
    <name evidence="11" type="ORF">F0562_031566</name>
</gene>
<evidence type="ECO:0000256" key="4">
    <source>
        <dbReference type="ARBA" id="ARBA00023125"/>
    </source>
</evidence>
<feature type="domain" description="HTH myb-type" evidence="10">
    <location>
        <begin position="281"/>
        <end position="331"/>
    </location>
</feature>
<feature type="domain" description="Myb-like" evidence="8">
    <location>
        <begin position="277"/>
        <end position="327"/>
    </location>
</feature>
<comment type="subcellular location">
    <subcellularLocation>
        <location evidence="1">Nucleus</location>
    </subcellularLocation>
</comment>
<dbReference type="PROSITE" id="PS51294">
    <property type="entry name" value="HTH_MYB"/>
    <property type="match status" value="2"/>
</dbReference>
<dbReference type="Gene3D" id="1.10.10.60">
    <property type="entry name" value="Homeodomain-like"/>
    <property type="match status" value="2"/>
</dbReference>
<evidence type="ECO:0000259" key="9">
    <source>
        <dbReference type="PROSITE" id="PS50888"/>
    </source>
</evidence>
<feature type="domain" description="BHLH" evidence="9">
    <location>
        <begin position="63"/>
        <end position="112"/>
    </location>
</feature>
<dbReference type="FunFam" id="1.10.10.60:FF:000060">
    <property type="entry name" value="MYB transcription factor"/>
    <property type="match status" value="1"/>
</dbReference>
<protein>
    <recommendedName>
        <fullName evidence="13">BHLH domain-containing protein</fullName>
    </recommendedName>
</protein>
<evidence type="ECO:0000256" key="5">
    <source>
        <dbReference type="ARBA" id="ARBA00023163"/>
    </source>
</evidence>
<keyword evidence="2" id="KW-0677">Repeat</keyword>
<dbReference type="GO" id="GO:0046983">
    <property type="term" value="F:protein dimerization activity"/>
    <property type="evidence" value="ECO:0007669"/>
    <property type="project" value="InterPro"/>
</dbReference>
<dbReference type="OrthoDB" id="71302at2759"/>
<evidence type="ECO:0008006" key="13">
    <source>
        <dbReference type="Google" id="ProtNLM"/>
    </source>
</evidence>
<dbReference type="InterPro" id="IPR017930">
    <property type="entry name" value="Myb_dom"/>
</dbReference>
<sequence length="428" mass="47549">MANGYCSGWPEEASWVHCQTALNEDHSFPVPCLPPIDSIPFQFQNCPSWPVPFEGFSDDKAASASKSHSQAEKRRRDRINAQLATLRKLIPKSDKMDKAALLGSVVEHVKDLKRKAMEVGRVFTIPSDVDEVIVDFDCDFNKDANPINSTQSSKEENIFIKASVCCDDRPELFAELTQALKGLKLTTTVKPIPLFYINPTPFSFQFTFNLEPEGRFAMKMMGVESGDKIKGSWSPQEDATLIKLVEEHGPRNWALISTGVPGRSGKSCRLRWCNQLSPAVQHRPFTPAEDAIILQAHAIHGNRWATIARQLPGRTDNAIKNHWNSTLRRRRNSELSSISSGSNSAMKRPCSTTVSSESESGVKRLQLRRSPEHNSCNDHEEGMDGPETLLSLFPPGESTVSPPAVEKIVEEVTTKKEEAHGKNINSGD</sequence>
<dbReference type="GO" id="GO:0005634">
    <property type="term" value="C:nucleus"/>
    <property type="evidence" value="ECO:0007669"/>
    <property type="project" value="UniProtKB-SubCell"/>
</dbReference>
<feature type="domain" description="HTH myb-type" evidence="10">
    <location>
        <begin position="227"/>
        <end position="280"/>
    </location>
</feature>
<feature type="domain" description="Myb-like" evidence="8">
    <location>
        <begin position="225"/>
        <end position="276"/>
    </location>
</feature>
<dbReference type="PANTHER" id="PTHR45844:SF18">
    <property type="entry name" value="TRANSCRIPTION FACTOR BHLH51"/>
    <property type="match status" value="1"/>
</dbReference>
<keyword evidence="5" id="KW-0804">Transcription</keyword>
<evidence type="ECO:0000313" key="11">
    <source>
        <dbReference type="EMBL" id="KAA8534049.1"/>
    </source>
</evidence>
<name>A0A5J5AUH2_9ASTE</name>
<dbReference type="PROSITE" id="PS50888">
    <property type="entry name" value="BHLH"/>
    <property type="match status" value="1"/>
</dbReference>
<dbReference type="InterPro" id="IPR045847">
    <property type="entry name" value="AIG1-like"/>
</dbReference>
<dbReference type="SUPFAM" id="SSF47459">
    <property type="entry name" value="HLH, helix-loop-helix DNA-binding domain"/>
    <property type="match status" value="1"/>
</dbReference>
<dbReference type="CDD" id="cd00167">
    <property type="entry name" value="SANT"/>
    <property type="match status" value="2"/>
</dbReference>
<keyword evidence="12" id="KW-1185">Reference proteome</keyword>
<feature type="compositionally biased region" description="Basic and acidic residues" evidence="7">
    <location>
        <begin position="369"/>
        <end position="382"/>
    </location>
</feature>
<keyword evidence="6" id="KW-0539">Nucleus</keyword>
<organism evidence="11 12">
    <name type="scientific">Nyssa sinensis</name>
    <dbReference type="NCBI Taxonomy" id="561372"/>
    <lineage>
        <taxon>Eukaryota</taxon>
        <taxon>Viridiplantae</taxon>
        <taxon>Streptophyta</taxon>
        <taxon>Embryophyta</taxon>
        <taxon>Tracheophyta</taxon>
        <taxon>Spermatophyta</taxon>
        <taxon>Magnoliopsida</taxon>
        <taxon>eudicotyledons</taxon>
        <taxon>Gunneridae</taxon>
        <taxon>Pentapetalae</taxon>
        <taxon>asterids</taxon>
        <taxon>Cornales</taxon>
        <taxon>Nyssaceae</taxon>
        <taxon>Nyssa</taxon>
    </lineage>
</organism>
<reference evidence="11 12" key="1">
    <citation type="submission" date="2019-09" db="EMBL/GenBank/DDBJ databases">
        <title>A chromosome-level genome assembly of the Chinese tupelo Nyssa sinensis.</title>
        <authorList>
            <person name="Yang X."/>
            <person name="Kang M."/>
            <person name="Yang Y."/>
            <person name="Xiong H."/>
            <person name="Wang M."/>
            <person name="Zhang Z."/>
            <person name="Wang Z."/>
            <person name="Wu H."/>
            <person name="Ma T."/>
            <person name="Liu J."/>
            <person name="Xi Z."/>
        </authorList>
    </citation>
    <scope>NUCLEOTIDE SEQUENCE [LARGE SCALE GENOMIC DNA]</scope>
    <source>
        <strain evidence="11">J267</strain>
        <tissue evidence="11">Leaf</tissue>
    </source>
</reference>
<evidence type="ECO:0000256" key="3">
    <source>
        <dbReference type="ARBA" id="ARBA00023015"/>
    </source>
</evidence>
<dbReference type="CDD" id="cd11455">
    <property type="entry name" value="bHLH_AtAIG1_like"/>
    <property type="match status" value="1"/>
</dbReference>
<feature type="compositionally biased region" description="Low complexity" evidence="7">
    <location>
        <begin position="334"/>
        <end position="344"/>
    </location>
</feature>
<keyword evidence="3" id="KW-0805">Transcription regulation</keyword>
<dbReference type="PANTHER" id="PTHR45844">
    <property type="entry name" value="TRANSCRIPTION FACTOR BHLH30"/>
    <property type="match status" value="1"/>
</dbReference>
<dbReference type="InterPro" id="IPR001005">
    <property type="entry name" value="SANT/Myb"/>
</dbReference>
<dbReference type="AlphaFoldDB" id="A0A5J5AUH2"/>
<dbReference type="PROSITE" id="PS50090">
    <property type="entry name" value="MYB_LIKE"/>
    <property type="match status" value="2"/>
</dbReference>
<evidence type="ECO:0000259" key="8">
    <source>
        <dbReference type="PROSITE" id="PS50090"/>
    </source>
</evidence>
<dbReference type="Pfam" id="PF00010">
    <property type="entry name" value="HLH"/>
    <property type="match status" value="1"/>
</dbReference>
<evidence type="ECO:0000256" key="7">
    <source>
        <dbReference type="SAM" id="MobiDB-lite"/>
    </source>
</evidence>
<accession>A0A5J5AUH2</accession>
<keyword evidence="4" id="KW-0238">DNA-binding</keyword>
<dbReference type="InterPro" id="IPR009057">
    <property type="entry name" value="Homeodomain-like_sf"/>
</dbReference>
<dbReference type="SMART" id="SM00353">
    <property type="entry name" value="HLH"/>
    <property type="match status" value="1"/>
</dbReference>
<dbReference type="EMBL" id="CM018041">
    <property type="protein sequence ID" value="KAA8534049.1"/>
    <property type="molecule type" value="Genomic_DNA"/>
</dbReference>
<dbReference type="GO" id="GO:0003677">
    <property type="term" value="F:DNA binding"/>
    <property type="evidence" value="ECO:0007669"/>
    <property type="project" value="UniProtKB-KW"/>
</dbReference>
<feature type="region of interest" description="Disordered" evidence="7">
    <location>
        <begin position="320"/>
        <end position="403"/>
    </location>
</feature>
<evidence type="ECO:0000256" key="6">
    <source>
        <dbReference type="ARBA" id="ARBA00023242"/>
    </source>
</evidence>
<dbReference type="Proteomes" id="UP000325577">
    <property type="component" value="Linkage Group LG18"/>
</dbReference>
<evidence type="ECO:0000256" key="2">
    <source>
        <dbReference type="ARBA" id="ARBA00022737"/>
    </source>
</evidence>
<dbReference type="InterPro" id="IPR011598">
    <property type="entry name" value="bHLH_dom"/>
</dbReference>
<dbReference type="InterPro" id="IPR036638">
    <property type="entry name" value="HLH_DNA-bd_sf"/>
</dbReference>
<dbReference type="SUPFAM" id="SSF46689">
    <property type="entry name" value="Homeodomain-like"/>
    <property type="match status" value="1"/>
</dbReference>
<evidence type="ECO:0000259" key="10">
    <source>
        <dbReference type="PROSITE" id="PS51294"/>
    </source>
</evidence>
<evidence type="ECO:0000256" key="1">
    <source>
        <dbReference type="ARBA" id="ARBA00004123"/>
    </source>
</evidence>
<dbReference type="GO" id="GO:0003700">
    <property type="term" value="F:DNA-binding transcription factor activity"/>
    <property type="evidence" value="ECO:0007669"/>
    <property type="project" value="InterPro"/>
</dbReference>
<dbReference type="Pfam" id="PF00249">
    <property type="entry name" value="Myb_DNA-binding"/>
    <property type="match status" value="2"/>
</dbReference>